<organism evidence="1 2">
    <name type="scientific">Periplaneta americana</name>
    <name type="common">American cockroach</name>
    <name type="synonym">Blatta americana</name>
    <dbReference type="NCBI Taxonomy" id="6978"/>
    <lineage>
        <taxon>Eukaryota</taxon>
        <taxon>Metazoa</taxon>
        <taxon>Ecdysozoa</taxon>
        <taxon>Arthropoda</taxon>
        <taxon>Hexapoda</taxon>
        <taxon>Insecta</taxon>
        <taxon>Pterygota</taxon>
        <taxon>Neoptera</taxon>
        <taxon>Polyneoptera</taxon>
        <taxon>Dictyoptera</taxon>
        <taxon>Blattodea</taxon>
        <taxon>Blattoidea</taxon>
        <taxon>Blattidae</taxon>
        <taxon>Blattinae</taxon>
        <taxon>Periplaneta</taxon>
    </lineage>
</organism>
<evidence type="ECO:0008006" key="3">
    <source>
        <dbReference type="Google" id="ProtNLM"/>
    </source>
</evidence>
<reference evidence="1 2" key="1">
    <citation type="journal article" date="2022" name="Allergy">
        <title>Genome assembly and annotation of Periplaneta americana reveal a comprehensive cockroach allergen profile.</title>
        <authorList>
            <person name="Wang L."/>
            <person name="Xiong Q."/>
            <person name="Saelim N."/>
            <person name="Wang L."/>
            <person name="Nong W."/>
            <person name="Wan A.T."/>
            <person name="Shi M."/>
            <person name="Liu X."/>
            <person name="Cao Q."/>
            <person name="Hui J.H.L."/>
            <person name="Sookrung N."/>
            <person name="Leung T.F."/>
            <person name="Tungtrongchitr A."/>
            <person name="Tsui S.K.W."/>
        </authorList>
    </citation>
    <scope>NUCLEOTIDE SEQUENCE [LARGE SCALE GENOMIC DNA]</scope>
    <source>
        <strain evidence="1">PWHHKU_190912</strain>
    </source>
</reference>
<proteinExistence type="predicted"/>
<accession>A0ABQ8RVF3</accession>
<evidence type="ECO:0000313" key="2">
    <source>
        <dbReference type="Proteomes" id="UP001148838"/>
    </source>
</evidence>
<keyword evidence="2" id="KW-1185">Reference proteome</keyword>
<gene>
    <name evidence="1" type="ORF">ANN_27843</name>
</gene>
<sequence length="181" mass="21310">TPRALYQLQYKMATFSGAECVLCVFWFHETESLTTVQRKFRTQYRKHPPRRSKIYSWHRTFVENSCSVRHGKSPVRPRISDAVAEQVRENFIRSPRKSTRDASREIGITHVVLSKAEYRKHHFANFTGEAVTILIQHVVDAQCWAFYSKHHNSFSAKVALTKLCLAWNMTVWRILRKRSNK</sequence>
<comment type="caution">
    <text evidence="1">The sequence shown here is derived from an EMBL/GenBank/DDBJ whole genome shotgun (WGS) entry which is preliminary data.</text>
</comment>
<evidence type="ECO:0000313" key="1">
    <source>
        <dbReference type="EMBL" id="KAJ4425647.1"/>
    </source>
</evidence>
<dbReference type="EMBL" id="JAJSOF020000042">
    <property type="protein sequence ID" value="KAJ4425647.1"/>
    <property type="molecule type" value="Genomic_DNA"/>
</dbReference>
<name>A0ABQ8RVF3_PERAM</name>
<protein>
    <recommendedName>
        <fullName evidence="3">DUF4817 domain-containing protein</fullName>
    </recommendedName>
</protein>
<dbReference type="Proteomes" id="UP001148838">
    <property type="component" value="Unassembled WGS sequence"/>
</dbReference>
<feature type="non-terminal residue" evidence="1">
    <location>
        <position position="1"/>
    </location>
</feature>